<reference evidence="3 4" key="2">
    <citation type="journal article" date="2019" name="G3 (Bethesda)">
        <title>Hybrid Assembly of the Genome of the Entomopathogenic Nematode Steinernema carpocapsae Identifies the X-Chromosome.</title>
        <authorList>
            <person name="Serra L."/>
            <person name="Macchietto M."/>
            <person name="Macias-Munoz A."/>
            <person name="McGill C.J."/>
            <person name="Rodriguez I.M."/>
            <person name="Rodriguez B."/>
            <person name="Murad R."/>
            <person name="Mortazavi A."/>
        </authorList>
    </citation>
    <scope>NUCLEOTIDE SEQUENCE [LARGE SCALE GENOMIC DNA]</scope>
    <source>
        <strain evidence="3 4">ALL</strain>
    </source>
</reference>
<organism evidence="3 4">
    <name type="scientific">Steinernema carpocapsae</name>
    <name type="common">Entomopathogenic nematode</name>
    <dbReference type="NCBI Taxonomy" id="34508"/>
    <lineage>
        <taxon>Eukaryota</taxon>
        <taxon>Metazoa</taxon>
        <taxon>Ecdysozoa</taxon>
        <taxon>Nematoda</taxon>
        <taxon>Chromadorea</taxon>
        <taxon>Rhabditida</taxon>
        <taxon>Tylenchina</taxon>
        <taxon>Panagrolaimomorpha</taxon>
        <taxon>Strongyloidoidea</taxon>
        <taxon>Steinernematidae</taxon>
        <taxon>Steinernema</taxon>
    </lineage>
</organism>
<dbReference type="Proteomes" id="UP000298663">
    <property type="component" value="Unassembled WGS sequence"/>
</dbReference>
<evidence type="ECO:0000313" key="3">
    <source>
        <dbReference type="EMBL" id="TKR96885.1"/>
    </source>
</evidence>
<evidence type="ECO:0000313" key="4">
    <source>
        <dbReference type="Proteomes" id="UP000298663"/>
    </source>
</evidence>
<accession>A0A4V6A758</accession>
<comment type="caution">
    <text evidence="3">The sequence shown here is derived from an EMBL/GenBank/DDBJ whole genome shotgun (WGS) entry which is preliminary data.</text>
</comment>
<dbReference type="Pfam" id="PF00079">
    <property type="entry name" value="Serpin"/>
    <property type="match status" value="1"/>
</dbReference>
<dbReference type="OrthoDB" id="5834349at2759"/>
<dbReference type="SUPFAM" id="SSF56574">
    <property type="entry name" value="Serpins"/>
    <property type="match status" value="1"/>
</dbReference>
<proteinExistence type="predicted"/>
<keyword evidence="4" id="KW-1185">Reference proteome</keyword>
<protein>
    <recommendedName>
        <fullName evidence="2">Serpin domain-containing protein</fullName>
    </recommendedName>
</protein>
<dbReference type="EMBL" id="AZBU02000002">
    <property type="protein sequence ID" value="TKR96885.1"/>
    <property type="molecule type" value="Genomic_DNA"/>
</dbReference>
<dbReference type="InterPro" id="IPR023796">
    <property type="entry name" value="Serpin_dom"/>
</dbReference>
<sequence>MTHDNVLKIAKRFTLYVAVREYRRTFEEANICVSPFEVIRGFGAVSLLAEDKTLQQLQKFLKFALFGPDVKNHLDGVHQTIFRLSRSFVHPTTSAAVRVFFEKRSVLPLKDEILVALERFHREPPIPEAPSLKSDEKVFREINFNQSPTGYESRININKVMKIATNGRIDQVVRRDQSPDWRTRLAVASCLDGNFYWKASGAEDPRKTYFVDSPDRVPAKRSVVTAVKVQCVTRSVVWKSKVRVVQLQSFDEDMKLYVVHPLQMALSETELLSLDGETLRQYIEACAREAEVTTTVFRIQKALARLYFQVMMPLVSMACPSGVLPAFQAPATNCIAKLFCKDKNMNRKTPFLNRIFDPYKSEFHKIVNEEHGFGNTYRFPLYDHFHKTKFNILLFERPPIDVKAVFDLVHRPLAPLNPNAPKSVGLRLVFSVQRVQFQEESDEINPKTVKTQEESGEEESRAAGGADNNNEKQQPPSESLVSINPTPSETSSTAVQAASLVSTTAPSTKRPHVPTRTYITYKERKQGRRMCTYRYPRDDRSITLKYEADEVNQTECHLSTVWHGVPGQHQPMDAEINLDSSFLFVGVVAHRTEGKQFPLYMGRFTNINEICVEKKISTGANKKHGDCAA</sequence>
<feature type="domain" description="Serpin" evidence="2">
    <location>
        <begin position="24"/>
        <end position="285"/>
    </location>
</feature>
<dbReference type="Gene3D" id="3.30.497.10">
    <property type="entry name" value="Antithrombin, subunit I, domain 2"/>
    <property type="match status" value="1"/>
</dbReference>
<feature type="region of interest" description="Disordered" evidence="1">
    <location>
        <begin position="440"/>
        <end position="514"/>
    </location>
</feature>
<dbReference type="Gene3D" id="2.30.39.10">
    <property type="entry name" value="Alpha-1-antitrypsin, domain 1"/>
    <property type="match status" value="1"/>
</dbReference>
<feature type="compositionally biased region" description="Polar residues" evidence="1">
    <location>
        <begin position="467"/>
        <end position="507"/>
    </location>
</feature>
<dbReference type="InterPro" id="IPR042178">
    <property type="entry name" value="Serpin_sf_1"/>
</dbReference>
<evidence type="ECO:0000259" key="2">
    <source>
        <dbReference type="Pfam" id="PF00079"/>
    </source>
</evidence>
<dbReference type="InterPro" id="IPR042185">
    <property type="entry name" value="Serpin_sf_2"/>
</dbReference>
<dbReference type="InterPro" id="IPR036186">
    <property type="entry name" value="Serpin_sf"/>
</dbReference>
<name>A0A4V6A758_STECR</name>
<dbReference type="AlphaFoldDB" id="A0A4V6A758"/>
<dbReference type="STRING" id="34508.A0A4V6A758"/>
<feature type="compositionally biased region" description="Basic and acidic residues" evidence="1">
    <location>
        <begin position="450"/>
        <end position="461"/>
    </location>
</feature>
<gene>
    <name evidence="3" type="ORF">L596_010835</name>
</gene>
<evidence type="ECO:0000256" key="1">
    <source>
        <dbReference type="SAM" id="MobiDB-lite"/>
    </source>
</evidence>
<reference evidence="3 4" key="1">
    <citation type="journal article" date="2015" name="Genome Biol.">
        <title>Comparative genomics of Steinernema reveals deeply conserved gene regulatory networks.</title>
        <authorList>
            <person name="Dillman A.R."/>
            <person name="Macchietto M."/>
            <person name="Porter C.F."/>
            <person name="Rogers A."/>
            <person name="Williams B."/>
            <person name="Antoshechkin I."/>
            <person name="Lee M.M."/>
            <person name="Goodwin Z."/>
            <person name="Lu X."/>
            <person name="Lewis E.E."/>
            <person name="Goodrich-Blair H."/>
            <person name="Stock S.P."/>
            <person name="Adams B.J."/>
            <person name="Sternberg P.W."/>
            <person name="Mortazavi A."/>
        </authorList>
    </citation>
    <scope>NUCLEOTIDE SEQUENCE [LARGE SCALE GENOMIC DNA]</scope>
    <source>
        <strain evidence="3 4">ALL</strain>
    </source>
</reference>